<dbReference type="InterPro" id="IPR001387">
    <property type="entry name" value="Cro/C1-type_HTH"/>
</dbReference>
<organism evidence="2 3">
    <name type="scientific">Pseudonocardia hydrocarbonoxydans</name>
    <dbReference type="NCBI Taxonomy" id="76726"/>
    <lineage>
        <taxon>Bacteria</taxon>
        <taxon>Bacillati</taxon>
        <taxon>Actinomycetota</taxon>
        <taxon>Actinomycetes</taxon>
        <taxon>Pseudonocardiales</taxon>
        <taxon>Pseudonocardiaceae</taxon>
        <taxon>Pseudonocardia</taxon>
    </lineage>
</organism>
<dbReference type="RefSeq" id="WP_281283683.1">
    <property type="nucleotide sequence ID" value="NZ_BAAARZ010000006.1"/>
</dbReference>
<dbReference type="CDD" id="cd00093">
    <property type="entry name" value="HTH_XRE"/>
    <property type="match status" value="1"/>
</dbReference>
<dbReference type="SUPFAM" id="SSF47413">
    <property type="entry name" value="lambda repressor-like DNA-binding domains"/>
    <property type="match status" value="1"/>
</dbReference>
<gene>
    <name evidence="2" type="ORF">PHY01_41460</name>
</gene>
<protein>
    <recommendedName>
        <fullName evidence="1">HTH cro/C1-type domain-containing protein</fullName>
    </recommendedName>
</protein>
<dbReference type="InterPro" id="IPR010982">
    <property type="entry name" value="Lambda_DNA-bd_dom_sf"/>
</dbReference>
<evidence type="ECO:0000313" key="3">
    <source>
        <dbReference type="Proteomes" id="UP000320338"/>
    </source>
</evidence>
<proteinExistence type="predicted"/>
<dbReference type="Gene3D" id="1.10.260.40">
    <property type="entry name" value="lambda repressor-like DNA-binding domains"/>
    <property type="match status" value="1"/>
</dbReference>
<evidence type="ECO:0000259" key="1">
    <source>
        <dbReference type="PROSITE" id="PS50943"/>
    </source>
</evidence>
<dbReference type="EMBL" id="BJNG01000037">
    <property type="protein sequence ID" value="GEC21863.1"/>
    <property type="molecule type" value="Genomic_DNA"/>
</dbReference>
<dbReference type="GO" id="GO:0003677">
    <property type="term" value="F:DNA binding"/>
    <property type="evidence" value="ECO:0007669"/>
    <property type="project" value="InterPro"/>
</dbReference>
<dbReference type="AlphaFoldDB" id="A0A4Y3WSN5"/>
<reference evidence="2 3" key="1">
    <citation type="submission" date="2019-06" db="EMBL/GenBank/DDBJ databases">
        <title>Whole genome shotgun sequence of Pseudonocardia hydrocarbonoxydans NBRC 14498.</title>
        <authorList>
            <person name="Hosoyama A."/>
            <person name="Uohara A."/>
            <person name="Ohji S."/>
            <person name="Ichikawa N."/>
        </authorList>
    </citation>
    <scope>NUCLEOTIDE SEQUENCE [LARGE SCALE GENOMIC DNA]</scope>
    <source>
        <strain evidence="2 3">NBRC 14498</strain>
    </source>
</reference>
<accession>A0A4Y3WSN5</accession>
<comment type="caution">
    <text evidence="2">The sequence shown here is derived from an EMBL/GenBank/DDBJ whole genome shotgun (WGS) entry which is preliminary data.</text>
</comment>
<dbReference type="SMART" id="SM00530">
    <property type="entry name" value="HTH_XRE"/>
    <property type="match status" value="1"/>
</dbReference>
<name>A0A4Y3WSN5_9PSEU</name>
<evidence type="ECO:0000313" key="2">
    <source>
        <dbReference type="EMBL" id="GEC21863.1"/>
    </source>
</evidence>
<sequence>MYHGPGSTEKISAAIRSSGMTQREIARAVGLSEGSISHYVNGWRLPSAGNLYRLAGVLGVDVRSLT</sequence>
<keyword evidence="3" id="KW-1185">Reference proteome</keyword>
<dbReference type="Pfam" id="PF01381">
    <property type="entry name" value="HTH_3"/>
    <property type="match status" value="1"/>
</dbReference>
<feature type="domain" description="HTH cro/C1-type" evidence="1">
    <location>
        <begin position="11"/>
        <end position="65"/>
    </location>
</feature>
<dbReference type="PROSITE" id="PS50943">
    <property type="entry name" value="HTH_CROC1"/>
    <property type="match status" value="1"/>
</dbReference>
<dbReference type="Proteomes" id="UP000320338">
    <property type="component" value="Unassembled WGS sequence"/>
</dbReference>